<proteinExistence type="predicted"/>
<dbReference type="Proteomes" id="UP001597083">
    <property type="component" value="Unassembled WGS sequence"/>
</dbReference>
<feature type="non-terminal residue" evidence="2">
    <location>
        <position position="1"/>
    </location>
</feature>
<keyword evidence="3" id="KW-1185">Reference proteome</keyword>
<keyword evidence="2" id="KW-0067">ATP-binding</keyword>
<dbReference type="GO" id="GO:0005524">
    <property type="term" value="F:ATP binding"/>
    <property type="evidence" value="ECO:0007669"/>
    <property type="project" value="UniProtKB-KW"/>
</dbReference>
<dbReference type="InterPro" id="IPR003439">
    <property type="entry name" value="ABC_transporter-like_ATP-bd"/>
</dbReference>
<dbReference type="InterPro" id="IPR039421">
    <property type="entry name" value="Type_1_exporter"/>
</dbReference>
<evidence type="ECO:0000259" key="1">
    <source>
        <dbReference type="Pfam" id="PF00005"/>
    </source>
</evidence>
<name>A0ABW3CGQ4_9ACTN</name>
<evidence type="ECO:0000313" key="3">
    <source>
        <dbReference type="Proteomes" id="UP001597083"/>
    </source>
</evidence>
<protein>
    <submittedName>
        <fullName evidence="2">ATP-binding cassette domain-containing protein</fullName>
    </submittedName>
</protein>
<gene>
    <name evidence="2" type="ORF">ACFQ07_11830</name>
</gene>
<sequence>GLDPAPEGLAAVHGVAVGEWNADHLRPMVCYVPPRSEFMHTSIRESLCSGRDGVGDDEIHEVLALVELEEVIRPLRLGLRTPLRINGSTFSAGEVQRFALARALLRRPQVLILDESTGSLDREMELRLLSAVRRRVETLMVISHRPVGRHLGSRHVTIIRGDDGVSRVVADG</sequence>
<evidence type="ECO:0000313" key="2">
    <source>
        <dbReference type="EMBL" id="MFD0852922.1"/>
    </source>
</evidence>
<dbReference type="EMBL" id="JBHTIR010001744">
    <property type="protein sequence ID" value="MFD0852922.1"/>
    <property type="molecule type" value="Genomic_DNA"/>
</dbReference>
<dbReference type="Pfam" id="PF00005">
    <property type="entry name" value="ABC_tran"/>
    <property type="match status" value="1"/>
</dbReference>
<comment type="caution">
    <text evidence="2">The sequence shown here is derived from an EMBL/GenBank/DDBJ whole genome shotgun (WGS) entry which is preliminary data.</text>
</comment>
<dbReference type="InterPro" id="IPR027417">
    <property type="entry name" value="P-loop_NTPase"/>
</dbReference>
<dbReference type="PANTHER" id="PTHR43394">
    <property type="entry name" value="ATP-DEPENDENT PERMEASE MDL1, MITOCHONDRIAL"/>
    <property type="match status" value="1"/>
</dbReference>
<accession>A0ABW3CGQ4</accession>
<reference evidence="3" key="1">
    <citation type="journal article" date="2019" name="Int. J. Syst. Evol. Microbiol.">
        <title>The Global Catalogue of Microorganisms (GCM) 10K type strain sequencing project: providing services to taxonomists for standard genome sequencing and annotation.</title>
        <authorList>
            <consortium name="The Broad Institute Genomics Platform"/>
            <consortium name="The Broad Institute Genome Sequencing Center for Infectious Disease"/>
            <person name="Wu L."/>
            <person name="Ma J."/>
        </authorList>
    </citation>
    <scope>NUCLEOTIDE SEQUENCE [LARGE SCALE GENOMIC DNA]</scope>
    <source>
        <strain evidence="3">JCM 31696</strain>
    </source>
</reference>
<dbReference type="PANTHER" id="PTHR43394:SF1">
    <property type="entry name" value="ATP-BINDING CASSETTE SUB-FAMILY B MEMBER 10, MITOCHONDRIAL"/>
    <property type="match status" value="1"/>
</dbReference>
<dbReference type="SUPFAM" id="SSF52540">
    <property type="entry name" value="P-loop containing nucleoside triphosphate hydrolases"/>
    <property type="match status" value="1"/>
</dbReference>
<organism evidence="2 3">
    <name type="scientific">Actinomadura adrarensis</name>
    <dbReference type="NCBI Taxonomy" id="1819600"/>
    <lineage>
        <taxon>Bacteria</taxon>
        <taxon>Bacillati</taxon>
        <taxon>Actinomycetota</taxon>
        <taxon>Actinomycetes</taxon>
        <taxon>Streptosporangiales</taxon>
        <taxon>Thermomonosporaceae</taxon>
        <taxon>Actinomadura</taxon>
    </lineage>
</organism>
<dbReference type="Gene3D" id="3.40.50.300">
    <property type="entry name" value="P-loop containing nucleotide triphosphate hydrolases"/>
    <property type="match status" value="1"/>
</dbReference>
<feature type="domain" description="ABC transporter" evidence="1">
    <location>
        <begin position="7"/>
        <end position="117"/>
    </location>
</feature>
<keyword evidence="2" id="KW-0547">Nucleotide-binding</keyword>